<dbReference type="InterPro" id="IPR012337">
    <property type="entry name" value="RNaseH-like_sf"/>
</dbReference>
<dbReference type="EMBL" id="MN062186">
    <property type="protein sequence ID" value="QEG09288.1"/>
    <property type="molecule type" value="Genomic_DNA"/>
</dbReference>
<dbReference type="Gene3D" id="3.30.420.10">
    <property type="entry name" value="Ribonuclease H-like superfamily/Ribonuclease H"/>
    <property type="match status" value="1"/>
</dbReference>
<dbReference type="InterPro" id="IPR036397">
    <property type="entry name" value="RNaseH_sf"/>
</dbReference>
<dbReference type="GO" id="GO:0003676">
    <property type="term" value="F:nucleic acid binding"/>
    <property type="evidence" value="ECO:0007669"/>
    <property type="project" value="InterPro"/>
</dbReference>
<organism evidence="1 2">
    <name type="scientific">Stenotrophomonas phage Pokken</name>
    <dbReference type="NCBI Taxonomy" id="2596674"/>
    <lineage>
        <taxon>Viruses</taxon>
        <taxon>Duplodnaviria</taxon>
        <taxon>Heunggongvirae</taxon>
        <taxon>Uroviricota</taxon>
        <taxon>Caudoviricetes</taxon>
        <taxon>Schitoviridae</taxon>
        <taxon>Pokkenvirus</taxon>
        <taxon>Pokkenvirus pokken</taxon>
    </lineage>
</organism>
<proteinExistence type="predicted"/>
<evidence type="ECO:0000313" key="2">
    <source>
        <dbReference type="Proteomes" id="UP000324257"/>
    </source>
</evidence>
<reference evidence="2" key="1">
    <citation type="submission" date="2019-06" db="EMBL/GenBank/DDBJ databases">
        <title>The complete genome of Stenotrophomonas phage Pokken.</title>
        <authorList>
            <person name="Hayden A."/>
            <person name="Martinez N."/>
            <person name="Moreland R."/>
            <person name="Liu M."/>
            <person name="Gonzalez C.F."/>
            <person name="Ramsey J."/>
        </authorList>
    </citation>
    <scope>NUCLEOTIDE SEQUENCE [LARGE SCALE GENOMIC DNA]</scope>
</reference>
<gene>
    <name evidence="1" type="ORF">CPT_Pokken_070</name>
</gene>
<keyword evidence="2" id="KW-1185">Reference proteome</keyword>
<evidence type="ECO:0000313" key="1">
    <source>
        <dbReference type="EMBL" id="QEG09288.1"/>
    </source>
</evidence>
<dbReference type="SUPFAM" id="SSF53098">
    <property type="entry name" value="Ribonuclease H-like"/>
    <property type="match status" value="1"/>
</dbReference>
<accession>A0A5B9N5B5</accession>
<sequence length="176" mass="18915">MDPSLRNWGLAEATLCLETGILSTPVLSTIATKVDESKQVRQNSKDLQTAEQLARGALAAARRAKVVFVEVPVGSQSARAMASYGTCVGVLGALRAEGIQLIEVTPLEVKTHLAGKKTATKEEMIEAAVRFYPDANWPRQKGKVVAKAEHMADAIGTIHAGVHTPMFQQLMRLLAP</sequence>
<protein>
    <submittedName>
        <fullName evidence="1">Ribonuclease H</fullName>
    </submittedName>
</protein>
<name>A0A5B9N5B5_9CAUD</name>
<dbReference type="Proteomes" id="UP000324257">
    <property type="component" value="Segment"/>
</dbReference>